<evidence type="ECO:0000256" key="2">
    <source>
        <dbReference type="ARBA" id="ARBA00007639"/>
    </source>
</evidence>
<dbReference type="STRING" id="571915.CMUST_02295"/>
<evidence type="ECO:0000313" key="7">
    <source>
        <dbReference type="Proteomes" id="UP000035199"/>
    </source>
</evidence>
<sequence>MNKKLLAVLGATAMLAACSGDQSGTSTSSPSTDGKPYIAVVSKGYQHQFWQAVKQGAEKAAEEVGATITYDGPDNETQVDKQIQQLQTALSKKPIAVVFAALDSQAAIPLLTTAQGDNIPVVAFDSGVDSDIPVATAATDNKAAAAEAAKHVVELVGDTGEVGIVCQDQTSTTAKDRRDGFTEYLEKNAPNLKVVDIQYGGGDHQKSADLTKSMLQAHSDIKAMYGCNEGSAVGIGLGVTEAGKKGEVTVVGFDSGEAQMNFIKDGTIAGAVTQDPVDIGYQAVKAAYAAANGETVEKNIATNFAWYDKNNIDDADIQTMLYK</sequence>
<dbReference type="OrthoDB" id="9800520at2"/>
<dbReference type="PANTHER" id="PTHR46847:SF1">
    <property type="entry name" value="D-ALLOSE-BINDING PERIPLASMIC PROTEIN-RELATED"/>
    <property type="match status" value="1"/>
</dbReference>
<comment type="similarity">
    <text evidence="2">Belongs to the bacterial solute-binding protein 2 family.</text>
</comment>
<dbReference type="KEGG" id="cmv:CMUST_02295"/>
<dbReference type="GO" id="GO:0030313">
    <property type="term" value="C:cell envelope"/>
    <property type="evidence" value="ECO:0007669"/>
    <property type="project" value="UniProtKB-SubCell"/>
</dbReference>
<dbReference type="GO" id="GO:0030246">
    <property type="term" value="F:carbohydrate binding"/>
    <property type="evidence" value="ECO:0007669"/>
    <property type="project" value="UniProtKB-ARBA"/>
</dbReference>
<dbReference type="CDD" id="cd20005">
    <property type="entry name" value="PBP1_ABC_sugar_binding-like"/>
    <property type="match status" value="1"/>
</dbReference>
<dbReference type="InterPro" id="IPR028082">
    <property type="entry name" value="Peripla_BP_I"/>
</dbReference>
<dbReference type="InterPro" id="IPR025997">
    <property type="entry name" value="SBP_2_dom"/>
</dbReference>
<evidence type="ECO:0000256" key="4">
    <source>
        <dbReference type="SAM" id="SignalP"/>
    </source>
</evidence>
<feature type="domain" description="Periplasmic binding protein" evidence="5">
    <location>
        <begin position="38"/>
        <end position="294"/>
    </location>
</feature>
<dbReference type="PANTHER" id="PTHR46847">
    <property type="entry name" value="D-ALLOSE-BINDING PERIPLASMIC PROTEIN-RELATED"/>
    <property type="match status" value="1"/>
</dbReference>
<organism evidence="6 7">
    <name type="scientific">Corynebacterium mustelae</name>
    <dbReference type="NCBI Taxonomy" id="571915"/>
    <lineage>
        <taxon>Bacteria</taxon>
        <taxon>Bacillati</taxon>
        <taxon>Actinomycetota</taxon>
        <taxon>Actinomycetes</taxon>
        <taxon>Mycobacteriales</taxon>
        <taxon>Corynebacteriaceae</taxon>
        <taxon>Corynebacterium</taxon>
    </lineage>
</organism>
<dbReference type="Gene3D" id="3.40.50.2300">
    <property type="match status" value="2"/>
</dbReference>
<feature type="chain" id="PRO_5039559261" evidence="4">
    <location>
        <begin position="20"/>
        <end position="323"/>
    </location>
</feature>
<accession>A0A0G3GZ35</accession>
<evidence type="ECO:0000256" key="1">
    <source>
        <dbReference type="ARBA" id="ARBA00004196"/>
    </source>
</evidence>
<gene>
    <name evidence="6" type="ORF">CMUST_02295</name>
</gene>
<feature type="signal peptide" evidence="4">
    <location>
        <begin position="1"/>
        <end position="19"/>
    </location>
</feature>
<dbReference type="SUPFAM" id="SSF53822">
    <property type="entry name" value="Periplasmic binding protein-like I"/>
    <property type="match status" value="1"/>
</dbReference>
<evidence type="ECO:0000256" key="3">
    <source>
        <dbReference type="ARBA" id="ARBA00022729"/>
    </source>
</evidence>
<name>A0A0G3GZ35_9CORY</name>
<proteinExistence type="inferred from homology"/>
<reference evidence="6 7" key="1">
    <citation type="journal article" date="2015" name="Genome Announc.">
        <title>Complete Genome Sequence of the Type Strain Corynebacterium mustelae DSM 45274, Isolated from Various Tissues of a Male Ferret with Lethal Sepsis.</title>
        <authorList>
            <person name="Ruckert C."/>
            <person name="Eimer J."/>
            <person name="Winkler A."/>
            <person name="Tauch A."/>
        </authorList>
    </citation>
    <scope>NUCLEOTIDE SEQUENCE [LARGE SCALE GENOMIC DNA]</scope>
    <source>
        <strain evidence="6 7">DSM 45274</strain>
    </source>
</reference>
<dbReference type="PROSITE" id="PS51257">
    <property type="entry name" value="PROKAR_LIPOPROTEIN"/>
    <property type="match status" value="1"/>
</dbReference>
<keyword evidence="7" id="KW-1185">Reference proteome</keyword>
<evidence type="ECO:0000313" key="6">
    <source>
        <dbReference type="EMBL" id="AKK04803.1"/>
    </source>
</evidence>
<dbReference type="Pfam" id="PF13407">
    <property type="entry name" value="Peripla_BP_4"/>
    <property type="match status" value="1"/>
</dbReference>
<dbReference type="RefSeq" id="WP_047261154.1">
    <property type="nucleotide sequence ID" value="NZ_CP011542.1"/>
</dbReference>
<dbReference type="EMBL" id="CP011542">
    <property type="protein sequence ID" value="AKK04803.1"/>
    <property type="molecule type" value="Genomic_DNA"/>
</dbReference>
<reference evidence="7" key="2">
    <citation type="submission" date="2015-05" db="EMBL/GenBank/DDBJ databases">
        <title>Complete genome sequence of Corynebacterium mustelae DSM 45274, isolated from various tissues of a male ferret with lethal sepsis.</title>
        <authorList>
            <person name="Ruckert C."/>
            <person name="Albersmeier A."/>
            <person name="Winkler A."/>
            <person name="Tauch A."/>
        </authorList>
    </citation>
    <scope>NUCLEOTIDE SEQUENCE [LARGE SCALE GENOMIC DNA]</scope>
    <source>
        <strain evidence="7">DSM 45274</strain>
    </source>
</reference>
<dbReference type="AlphaFoldDB" id="A0A0G3GZ35"/>
<comment type="subcellular location">
    <subcellularLocation>
        <location evidence="1">Cell envelope</location>
    </subcellularLocation>
</comment>
<protein>
    <submittedName>
        <fullName evidence="6">Monosaccharide ABC transporter substrate-binding protein, CUT2 family</fullName>
    </submittedName>
</protein>
<dbReference type="PATRIC" id="fig|571915.4.peg.488"/>
<dbReference type="Proteomes" id="UP000035199">
    <property type="component" value="Chromosome"/>
</dbReference>
<keyword evidence="3 4" id="KW-0732">Signal</keyword>
<evidence type="ECO:0000259" key="5">
    <source>
        <dbReference type="Pfam" id="PF13407"/>
    </source>
</evidence>